<feature type="signal peptide" evidence="1">
    <location>
        <begin position="1"/>
        <end position="21"/>
    </location>
</feature>
<evidence type="ECO:0000313" key="2">
    <source>
        <dbReference type="EMBL" id="RGN30807.1"/>
    </source>
</evidence>
<dbReference type="PROSITE" id="PS51257">
    <property type="entry name" value="PROKAR_LIPOPROTEIN"/>
    <property type="match status" value="1"/>
</dbReference>
<evidence type="ECO:0000313" key="3">
    <source>
        <dbReference type="Proteomes" id="UP000260983"/>
    </source>
</evidence>
<dbReference type="RefSeq" id="WP_117725672.1">
    <property type="nucleotide sequence ID" value="NZ_QSUL01000026.1"/>
</dbReference>
<dbReference type="AlphaFoldDB" id="A0A3E5AZN9"/>
<gene>
    <name evidence="2" type="ORF">DXB65_22805</name>
</gene>
<sequence>MNKKFLSAILFGALMFGSVGTFTSCKDYDDDISNLQKQIDENAKAIDQINTLISNGSVITNVTKGTDGVTITLSNGNSFDIKNGANGTNAAVWTIGSDGYWYKDNVKQDYKAVGTDGTGSAGADGCYYVPNAETGNFDIYNGDGTFKQATNIAWKGTGVTAVENSTDVILYNVKKADGTMGSVTISKSNNLRSLVFVPQVYVDGVQGFTYDSYSYNALTLGNKDSKSEKVTAAATATAINPVVEVEYHVNPSNANVEELKDKLSFIVKKDVDYISSRAAASKDFNATPEFISFKDGILKVKVNITGIAATEEKISVLALNVEKENGENITSDYATVYKKDLKNLVIADPTAEAAKKGIANKDEHYRTLIGTADANAYNKTIVWAEGATEAESKLHCDTVVVYNSTLDLNGCVEAHELPCLGGDKISIADLKKLGLNFEFDIVKNYKVGTPVTDQADFIALADGVLTPKVYETEGPAAIGRTPIVRVRLMHGDNIVKVAYIKVYISGEATPTNQYELTIANFKYDCAVTPAERLSTVKDMNVQVYNEIGMSKDKFHTTYPYFYDYGANQTPADLGACEETVDPETQATHVIKWTISKNLLWDNADKTLTHRVRYYSGANQTGAYVELVLTAKVDDIKKSYNVEKADFISNYWNDTKTYTKFNVAVPTSTSDTDPANCTFTNDLNSPFTTWPKNSTEGTPGVLKLDQAVTGIKYFFCADDIKTITKIGDINVTFTTSADGLILYAKVGTAAAETVATIDNSGANNPNTVTYNKNSKIAKELLNTGKMYTYIGATGRVCDDDTKTVTITFDGKDHFQANFIRPVNIAEKAADNFIDAVDFGEKGSFIRLEDLIAPYDWRDREFSDYTNYWDFYGPFTITADVDNAECDLNGVRQGVPVTVELKADYTNLTMGTGADKKTSKYGFITYKNNGTKVSAFNIYVKVTVDYGWGTIKTGFITVPVASTITNN</sequence>
<dbReference type="Proteomes" id="UP000260983">
    <property type="component" value="Unassembled WGS sequence"/>
</dbReference>
<name>A0A3E5AZN9_9BACE</name>
<comment type="caution">
    <text evidence="2">The sequence shown here is derived from an EMBL/GenBank/DDBJ whole genome shotgun (WGS) entry which is preliminary data.</text>
</comment>
<reference evidence="2 3" key="1">
    <citation type="submission" date="2018-08" db="EMBL/GenBank/DDBJ databases">
        <title>A genome reference for cultivated species of the human gut microbiota.</title>
        <authorList>
            <person name="Zou Y."/>
            <person name="Xue W."/>
            <person name="Luo G."/>
        </authorList>
    </citation>
    <scope>NUCLEOTIDE SEQUENCE [LARGE SCALE GENOMIC DNA]</scope>
    <source>
        <strain evidence="2 3">OM05-15BH</strain>
    </source>
</reference>
<evidence type="ECO:0000256" key="1">
    <source>
        <dbReference type="SAM" id="SignalP"/>
    </source>
</evidence>
<keyword evidence="1" id="KW-0732">Signal</keyword>
<feature type="chain" id="PRO_5017584214" evidence="1">
    <location>
        <begin position="22"/>
        <end position="965"/>
    </location>
</feature>
<proteinExistence type="predicted"/>
<organism evidence="2 3">
    <name type="scientific">Bacteroides oleiciplenus</name>
    <dbReference type="NCBI Taxonomy" id="626931"/>
    <lineage>
        <taxon>Bacteria</taxon>
        <taxon>Pseudomonadati</taxon>
        <taxon>Bacteroidota</taxon>
        <taxon>Bacteroidia</taxon>
        <taxon>Bacteroidales</taxon>
        <taxon>Bacteroidaceae</taxon>
        <taxon>Bacteroides</taxon>
    </lineage>
</organism>
<protein>
    <submittedName>
        <fullName evidence="2">Uncharacterized protein</fullName>
    </submittedName>
</protein>
<dbReference type="EMBL" id="QSUL01000026">
    <property type="protein sequence ID" value="RGN30807.1"/>
    <property type="molecule type" value="Genomic_DNA"/>
</dbReference>
<accession>A0A3E5AZN9</accession>